<evidence type="ECO:0000313" key="6">
    <source>
        <dbReference type="EMBL" id="KAF9604021.1"/>
    </source>
</evidence>
<proteinExistence type="predicted"/>
<dbReference type="EMBL" id="JADFTS010000005">
    <property type="protein sequence ID" value="KAF9604021.1"/>
    <property type="molecule type" value="Genomic_DNA"/>
</dbReference>
<keyword evidence="7" id="KW-1185">Reference proteome</keyword>
<dbReference type="Pfam" id="PF03004">
    <property type="entry name" value="Transposase_24"/>
    <property type="match status" value="1"/>
</dbReference>
<dbReference type="GO" id="GO:0005634">
    <property type="term" value="C:nucleus"/>
    <property type="evidence" value="ECO:0007669"/>
    <property type="project" value="UniProtKB-SubCell"/>
</dbReference>
<evidence type="ECO:0000313" key="7">
    <source>
        <dbReference type="Proteomes" id="UP000631114"/>
    </source>
</evidence>
<dbReference type="InterPro" id="IPR004252">
    <property type="entry name" value="Probable_transposase_24"/>
</dbReference>
<comment type="subcellular location">
    <subcellularLocation>
        <location evidence="1">Nucleus</location>
    </subcellularLocation>
</comment>
<keyword evidence="5" id="KW-0539">Nucleus</keyword>
<dbReference type="SUPFAM" id="SSF101936">
    <property type="entry name" value="DNA-binding pseudobarrel domain"/>
    <property type="match status" value="1"/>
</dbReference>
<dbReference type="Proteomes" id="UP000631114">
    <property type="component" value="Unassembled WGS sequence"/>
</dbReference>
<keyword evidence="2" id="KW-0805">Transcription regulation</keyword>
<evidence type="ECO:0000256" key="2">
    <source>
        <dbReference type="ARBA" id="ARBA00023015"/>
    </source>
</evidence>
<comment type="caution">
    <text evidence="6">The sequence shown here is derived from an EMBL/GenBank/DDBJ whole genome shotgun (WGS) entry which is preliminary data.</text>
</comment>
<name>A0A835HQP2_9MAGN</name>
<accession>A0A835HQP2</accession>
<evidence type="ECO:0000256" key="1">
    <source>
        <dbReference type="ARBA" id="ARBA00004123"/>
    </source>
</evidence>
<dbReference type="InterPro" id="IPR015300">
    <property type="entry name" value="DNA-bd_pseudobarrel_sf"/>
</dbReference>
<keyword evidence="3" id="KW-0238">DNA-binding</keyword>
<organism evidence="6 7">
    <name type="scientific">Coptis chinensis</name>
    <dbReference type="NCBI Taxonomy" id="261450"/>
    <lineage>
        <taxon>Eukaryota</taxon>
        <taxon>Viridiplantae</taxon>
        <taxon>Streptophyta</taxon>
        <taxon>Embryophyta</taxon>
        <taxon>Tracheophyta</taxon>
        <taxon>Spermatophyta</taxon>
        <taxon>Magnoliopsida</taxon>
        <taxon>Ranunculales</taxon>
        <taxon>Ranunculaceae</taxon>
        <taxon>Coptidoideae</taxon>
        <taxon>Coptis</taxon>
    </lineage>
</organism>
<protein>
    <submittedName>
        <fullName evidence="6">Uncharacterized protein</fullName>
    </submittedName>
</protein>
<reference evidence="6 7" key="1">
    <citation type="submission" date="2020-10" db="EMBL/GenBank/DDBJ databases">
        <title>The Coptis chinensis genome and diversification of protoberbering-type alkaloids.</title>
        <authorList>
            <person name="Wang B."/>
            <person name="Shu S."/>
            <person name="Song C."/>
            <person name="Liu Y."/>
        </authorList>
    </citation>
    <scope>NUCLEOTIDE SEQUENCE [LARGE SCALE GENOMIC DNA]</scope>
    <source>
        <strain evidence="6">HL-2020</strain>
        <tissue evidence="6">Leaf</tissue>
    </source>
</reference>
<dbReference type="AlphaFoldDB" id="A0A835HQP2"/>
<sequence>MLLGLGITIINNSSPISSGRLIDNSIFPLFLQTLPLSFVKKHLKDDSRRLTLEISDGRRWLVRCRVYKDVSTHNQYSHSCLVVNHCAGSKSFVRIHADMPIDLETQQEAGMIALYCKTHFSEKKGWVSHEAENNYERMVELRNQPTPEDSNPLTEEEIFYEVLGIRPGYKRGFGHVEAPPSRKCMARYEHPDVDKLRARAKEAESQLEKLRGWKDIVV</sequence>
<evidence type="ECO:0000256" key="3">
    <source>
        <dbReference type="ARBA" id="ARBA00023125"/>
    </source>
</evidence>
<gene>
    <name evidence="6" type="ORF">IFM89_001381</name>
</gene>
<dbReference type="GO" id="GO:0003677">
    <property type="term" value="F:DNA binding"/>
    <property type="evidence" value="ECO:0007669"/>
    <property type="project" value="UniProtKB-KW"/>
</dbReference>
<evidence type="ECO:0000256" key="5">
    <source>
        <dbReference type="ARBA" id="ARBA00023242"/>
    </source>
</evidence>
<evidence type="ECO:0000256" key="4">
    <source>
        <dbReference type="ARBA" id="ARBA00023163"/>
    </source>
</evidence>
<keyword evidence="4" id="KW-0804">Transcription</keyword>